<feature type="region of interest" description="Disordered" evidence="1">
    <location>
        <begin position="43"/>
        <end position="62"/>
    </location>
</feature>
<keyword evidence="3" id="KW-1185">Reference proteome</keyword>
<evidence type="ECO:0000313" key="3">
    <source>
        <dbReference type="Proteomes" id="UP001602322"/>
    </source>
</evidence>
<protein>
    <submittedName>
        <fullName evidence="2">Uncharacterized protein</fullName>
    </submittedName>
</protein>
<dbReference type="Proteomes" id="UP001602322">
    <property type="component" value="Unassembled WGS sequence"/>
</dbReference>
<proteinExistence type="predicted"/>
<organism evidence="2 3">
    <name type="scientific">Streptomyces argenteolus</name>
    <dbReference type="NCBI Taxonomy" id="67274"/>
    <lineage>
        <taxon>Bacteria</taxon>
        <taxon>Bacillati</taxon>
        <taxon>Actinomycetota</taxon>
        <taxon>Actinomycetes</taxon>
        <taxon>Kitasatosporales</taxon>
        <taxon>Streptomycetaceae</taxon>
        <taxon>Streptomyces</taxon>
    </lineage>
</organism>
<feature type="compositionally biased region" description="Basic and acidic residues" evidence="1">
    <location>
        <begin position="52"/>
        <end position="62"/>
    </location>
</feature>
<dbReference type="RefSeq" id="WP_387902266.1">
    <property type="nucleotide sequence ID" value="NZ_JBIBEG010000003.1"/>
</dbReference>
<gene>
    <name evidence="2" type="ORF">ACFY8O_15385</name>
</gene>
<dbReference type="EMBL" id="JBIBEG010000003">
    <property type="protein sequence ID" value="MFF5897301.1"/>
    <property type="molecule type" value="Genomic_DNA"/>
</dbReference>
<sequence length="62" mass="6484">MELAAALLSTVVPLVPALTRWLDSKALRNRSSARAEIIRARAAGRAGSRETGAAREPEAGNG</sequence>
<accession>A0ABW6X755</accession>
<name>A0ABW6X755_9ACTN</name>
<evidence type="ECO:0000313" key="2">
    <source>
        <dbReference type="EMBL" id="MFF5897301.1"/>
    </source>
</evidence>
<evidence type="ECO:0000256" key="1">
    <source>
        <dbReference type="SAM" id="MobiDB-lite"/>
    </source>
</evidence>
<reference evidence="2 3" key="1">
    <citation type="submission" date="2024-10" db="EMBL/GenBank/DDBJ databases">
        <title>The Natural Products Discovery Center: Release of the First 8490 Sequenced Strains for Exploring Actinobacteria Biosynthetic Diversity.</title>
        <authorList>
            <person name="Kalkreuter E."/>
            <person name="Kautsar S.A."/>
            <person name="Yang D."/>
            <person name="Bader C.D."/>
            <person name="Teijaro C.N."/>
            <person name="Fluegel L."/>
            <person name="Davis C.M."/>
            <person name="Simpson J.R."/>
            <person name="Lauterbach L."/>
            <person name="Steele A.D."/>
            <person name="Gui C."/>
            <person name="Meng S."/>
            <person name="Li G."/>
            <person name="Viehrig K."/>
            <person name="Ye F."/>
            <person name="Su P."/>
            <person name="Kiefer A.F."/>
            <person name="Nichols A."/>
            <person name="Cepeda A.J."/>
            <person name="Yan W."/>
            <person name="Fan B."/>
            <person name="Jiang Y."/>
            <person name="Adhikari A."/>
            <person name="Zheng C.-J."/>
            <person name="Schuster L."/>
            <person name="Cowan T.M."/>
            <person name="Smanski M.J."/>
            <person name="Chevrette M.G."/>
            <person name="De Carvalho L.P.S."/>
            <person name="Shen B."/>
        </authorList>
    </citation>
    <scope>NUCLEOTIDE SEQUENCE [LARGE SCALE GENOMIC DNA]</scope>
    <source>
        <strain evidence="2 3">NPDC012540</strain>
    </source>
</reference>
<comment type="caution">
    <text evidence="2">The sequence shown here is derived from an EMBL/GenBank/DDBJ whole genome shotgun (WGS) entry which is preliminary data.</text>
</comment>